<feature type="region of interest" description="Disordered" evidence="1">
    <location>
        <begin position="212"/>
        <end position="352"/>
    </location>
</feature>
<dbReference type="Pfam" id="PF10155">
    <property type="entry name" value="CNOT11"/>
    <property type="match status" value="1"/>
</dbReference>
<dbReference type="AlphaFoldDB" id="A0A6A6VGH5"/>
<evidence type="ECO:0000313" key="2">
    <source>
        <dbReference type="EMBL" id="KAF2748906.1"/>
    </source>
</evidence>
<feature type="compositionally biased region" description="Polar residues" evidence="1">
    <location>
        <begin position="303"/>
        <end position="313"/>
    </location>
</feature>
<dbReference type="GO" id="GO:0030014">
    <property type="term" value="C:CCR4-NOT complex"/>
    <property type="evidence" value="ECO:0007669"/>
    <property type="project" value="InterPro"/>
</dbReference>
<evidence type="ECO:0000313" key="3">
    <source>
        <dbReference type="Proteomes" id="UP000799440"/>
    </source>
</evidence>
<dbReference type="OrthoDB" id="10265389at2759"/>
<organism evidence="2 3">
    <name type="scientific">Sporormia fimetaria CBS 119925</name>
    <dbReference type="NCBI Taxonomy" id="1340428"/>
    <lineage>
        <taxon>Eukaryota</taxon>
        <taxon>Fungi</taxon>
        <taxon>Dikarya</taxon>
        <taxon>Ascomycota</taxon>
        <taxon>Pezizomycotina</taxon>
        <taxon>Dothideomycetes</taxon>
        <taxon>Pleosporomycetidae</taxon>
        <taxon>Pleosporales</taxon>
        <taxon>Sporormiaceae</taxon>
        <taxon>Sporormia</taxon>
    </lineage>
</organism>
<feature type="compositionally biased region" description="Low complexity" evidence="1">
    <location>
        <begin position="430"/>
        <end position="451"/>
    </location>
</feature>
<dbReference type="InterPro" id="IPR019312">
    <property type="entry name" value="CNOT11"/>
</dbReference>
<feature type="compositionally biased region" description="Polar residues" evidence="1">
    <location>
        <begin position="341"/>
        <end position="352"/>
    </location>
</feature>
<keyword evidence="3" id="KW-1185">Reference proteome</keyword>
<accession>A0A6A6VGH5</accession>
<feature type="compositionally biased region" description="Low complexity" evidence="1">
    <location>
        <begin position="314"/>
        <end position="340"/>
    </location>
</feature>
<protein>
    <submittedName>
        <fullName evidence="2">Uncharacterized protein</fullName>
    </submittedName>
</protein>
<name>A0A6A6VGH5_9PLEO</name>
<dbReference type="Proteomes" id="UP000799440">
    <property type="component" value="Unassembled WGS sequence"/>
</dbReference>
<feature type="region of interest" description="Disordered" evidence="1">
    <location>
        <begin position="427"/>
        <end position="462"/>
    </location>
</feature>
<dbReference type="EMBL" id="MU006568">
    <property type="protein sequence ID" value="KAF2748906.1"/>
    <property type="molecule type" value="Genomic_DNA"/>
</dbReference>
<sequence length="508" mass="55984">MSGHGDIDLYARLTDDELAALRDPYIKLSESLDSWLDEGSVRTKDLYMGTFLEALRYRNTLVQLEEEAKLTPSLETLVAILHAEIRIFVLNAHVELRRNPFLPHWVEAVRRMQKELGEAKRAGTKSDYKYECLLLARCMFISNLLSVQDAGLEHVLKMVKVTPQEIWSLLQELALSLDSVPRVEQKFNVDEYVRMLVEDGVYDEEEARYGLGAAADPQGEVSTASTKLQAGGDSTGGPSDATSDHQHTSDAVQPFETSCRLPDGGINLDGLYATPSHNHKDTGDAPTHTPQPSKTPSKRADSESSSGTPEGTHSNPSDTPTIPSPSSTKNPTKSNTNGTSDTQPPLQTTSDYIPSSSTILELLNTDPQTAESILTHLPLTIPALDLLNSLLSSKALSTPPLDTQRIITSYLQHSLRQIEAMNTHVPAAPSLYSSDPESSSSTLRTNNLSSSPGSEETGYMERGRDAQVRAVKLLVLFMRSLLRNKWMSGKELAFEIQEICWRYLFIGD</sequence>
<gene>
    <name evidence="2" type="ORF">M011DRAFT_341484</name>
</gene>
<proteinExistence type="predicted"/>
<reference evidence="2" key="1">
    <citation type="journal article" date="2020" name="Stud. Mycol.">
        <title>101 Dothideomycetes genomes: a test case for predicting lifestyles and emergence of pathogens.</title>
        <authorList>
            <person name="Haridas S."/>
            <person name="Albert R."/>
            <person name="Binder M."/>
            <person name="Bloem J."/>
            <person name="Labutti K."/>
            <person name="Salamov A."/>
            <person name="Andreopoulos B."/>
            <person name="Baker S."/>
            <person name="Barry K."/>
            <person name="Bills G."/>
            <person name="Bluhm B."/>
            <person name="Cannon C."/>
            <person name="Castanera R."/>
            <person name="Culley D."/>
            <person name="Daum C."/>
            <person name="Ezra D."/>
            <person name="Gonzalez J."/>
            <person name="Henrissat B."/>
            <person name="Kuo A."/>
            <person name="Liang C."/>
            <person name="Lipzen A."/>
            <person name="Lutzoni F."/>
            <person name="Magnuson J."/>
            <person name="Mondo S."/>
            <person name="Nolan M."/>
            <person name="Ohm R."/>
            <person name="Pangilinan J."/>
            <person name="Park H.-J."/>
            <person name="Ramirez L."/>
            <person name="Alfaro M."/>
            <person name="Sun H."/>
            <person name="Tritt A."/>
            <person name="Yoshinaga Y."/>
            <person name="Zwiers L.-H."/>
            <person name="Turgeon B."/>
            <person name="Goodwin S."/>
            <person name="Spatafora J."/>
            <person name="Crous P."/>
            <person name="Grigoriev I."/>
        </authorList>
    </citation>
    <scope>NUCLEOTIDE SEQUENCE</scope>
    <source>
        <strain evidence="2">CBS 119925</strain>
    </source>
</reference>
<evidence type="ECO:0000256" key="1">
    <source>
        <dbReference type="SAM" id="MobiDB-lite"/>
    </source>
</evidence>